<accession>A0A0P7BVQ0</accession>
<evidence type="ECO:0000313" key="10">
    <source>
        <dbReference type="Proteomes" id="UP000050454"/>
    </source>
</evidence>
<keyword evidence="8" id="KW-0732">Signal</keyword>
<keyword evidence="7" id="KW-0998">Cell outer membrane</keyword>
<protein>
    <recommendedName>
        <fullName evidence="11">Transporter</fullName>
    </recommendedName>
</protein>
<gene>
    <name evidence="9" type="ORF">AFM12_09185</name>
</gene>
<comment type="similarity">
    <text evidence="2">Belongs to the outer membrane factor (OMF) (TC 1.B.17) family.</text>
</comment>
<evidence type="ECO:0000256" key="6">
    <source>
        <dbReference type="ARBA" id="ARBA00023136"/>
    </source>
</evidence>
<dbReference type="GO" id="GO:0009279">
    <property type="term" value="C:cell outer membrane"/>
    <property type="evidence" value="ECO:0007669"/>
    <property type="project" value="UniProtKB-SubCell"/>
</dbReference>
<keyword evidence="5" id="KW-0812">Transmembrane</keyword>
<evidence type="ECO:0000256" key="7">
    <source>
        <dbReference type="ARBA" id="ARBA00023237"/>
    </source>
</evidence>
<sequence>MKKLLSGSLLLLVSFAAVSQQAFSLEEAVAYGLKHHADVRNAIVRKQDTELQIKEIKVAGMPQINGQFQYTYNAIVPTQLIDAQNFDPTAPEGSVTKFKFGVPWAGQAGIAVNQLIFDATWLVGLRAQDTYRKLADQELVQSKTTVAENITKAYYSVLVAAERAKIIDLNIARLDTMEYNTTQMFNQGFVEKIDLDRIAVQKNNLKTELTKVNNLIDLSKQLLKFQMGYNVSSEIVLTDNLKDQEEKALATIAKQEVDPENRIEYQVLKTNRQLLELNEERYLKGAIPNVFFSGSLGAGHSNTRFNPFERWFGSSALSLGVNIPIFDSGLRKVQAERQRLNIIQMDNTAEMLRNSFNLQNDQATINMTNGLETLDVQKRNLELAEEVVRVSKIKYQQGVGSNLEVVNAENDLRQAQTNYFAALYDVLVAKVDLDKAQGKLITE</sequence>
<organism evidence="9 10">
    <name type="scientific">Jiulongibacter sediminis</name>
    <dbReference type="NCBI Taxonomy" id="1605367"/>
    <lineage>
        <taxon>Bacteria</taxon>
        <taxon>Pseudomonadati</taxon>
        <taxon>Bacteroidota</taxon>
        <taxon>Cytophagia</taxon>
        <taxon>Cytophagales</taxon>
        <taxon>Leadbetterellaceae</taxon>
        <taxon>Jiulongibacter</taxon>
    </lineage>
</organism>
<dbReference type="AlphaFoldDB" id="A0A0P7BVQ0"/>
<evidence type="ECO:0000256" key="8">
    <source>
        <dbReference type="SAM" id="SignalP"/>
    </source>
</evidence>
<dbReference type="PANTHER" id="PTHR30026">
    <property type="entry name" value="OUTER MEMBRANE PROTEIN TOLC"/>
    <property type="match status" value="1"/>
</dbReference>
<keyword evidence="10" id="KW-1185">Reference proteome</keyword>
<dbReference type="InterPro" id="IPR003423">
    <property type="entry name" value="OMP_efflux"/>
</dbReference>
<dbReference type="GO" id="GO:0015562">
    <property type="term" value="F:efflux transmembrane transporter activity"/>
    <property type="evidence" value="ECO:0007669"/>
    <property type="project" value="InterPro"/>
</dbReference>
<dbReference type="GO" id="GO:0015288">
    <property type="term" value="F:porin activity"/>
    <property type="evidence" value="ECO:0007669"/>
    <property type="project" value="TreeGrafter"/>
</dbReference>
<dbReference type="EMBL" id="LGTQ01000006">
    <property type="protein sequence ID" value="KPM48746.1"/>
    <property type="molecule type" value="Genomic_DNA"/>
</dbReference>
<evidence type="ECO:0000256" key="4">
    <source>
        <dbReference type="ARBA" id="ARBA00022452"/>
    </source>
</evidence>
<feature type="signal peptide" evidence="8">
    <location>
        <begin position="1"/>
        <end position="22"/>
    </location>
</feature>
<dbReference type="PANTHER" id="PTHR30026:SF20">
    <property type="entry name" value="OUTER MEMBRANE PROTEIN TOLC"/>
    <property type="match status" value="1"/>
</dbReference>
<comment type="subcellular location">
    <subcellularLocation>
        <location evidence="1">Cell outer membrane</location>
    </subcellularLocation>
</comment>
<dbReference type="Proteomes" id="UP000050454">
    <property type="component" value="Unassembled WGS sequence"/>
</dbReference>
<feature type="chain" id="PRO_5006136273" description="Transporter" evidence="8">
    <location>
        <begin position="23"/>
        <end position="443"/>
    </location>
</feature>
<proteinExistence type="inferred from homology"/>
<name>A0A0P7BVQ0_9BACT</name>
<evidence type="ECO:0000313" key="9">
    <source>
        <dbReference type="EMBL" id="KPM48746.1"/>
    </source>
</evidence>
<dbReference type="OrthoDB" id="367883at2"/>
<reference evidence="9 10" key="1">
    <citation type="submission" date="2015-07" db="EMBL/GenBank/DDBJ databases">
        <title>The draft genome sequence of Leadbetterella sp. JN14-9.</title>
        <authorList>
            <person name="Liu Y."/>
            <person name="Du J."/>
            <person name="Shao Z."/>
        </authorList>
    </citation>
    <scope>NUCLEOTIDE SEQUENCE [LARGE SCALE GENOMIC DNA]</scope>
    <source>
        <strain evidence="9 10">JN14-9</strain>
    </source>
</reference>
<keyword evidence="6" id="KW-0472">Membrane</keyword>
<evidence type="ECO:0000256" key="5">
    <source>
        <dbReference type="ARBA" id="ARBA00022692"/>
    </source>
</evidence>
<dbReference type="RefSeq" id="WP_082391258.1">
    <property type="nucleotide sequence ID" value="NZ_JXSZ01000006.1"/>
</dbReference>
<dbReference type="InterPro" id="IPR051906">
    <property type="entry name" value="TolC-like"/>
</dbReference>
<dbReference type="STRING" id="1605367.AFM12_09185"/>
<dbReference type="SUPFAM" id="SSF56954">
    <property type="entry name" value="Outer membrane efflux proteins (OEP)"/>
    <property type="match status" value="1"/>
</dbReference>
<keyword evidence="3" id="KW-0813">Transport</keyword>
<dbReference type="Pfam" id="PF02321">
    <property type="entry name" value="OEP"/>
    <property type="match status" value="1"/>
</dbReference>
<dbReference type="GO" id="GO:1990281">
    <property type="term" value="C:efflux pump complex"/>
    <property type="evidence" value="ECO:0007669"/>
    <property type="project" value="TreeGrafter"/>
</dbReference>
<evidence type="ECO:0000256" key="2">
    <source>
        <dbReference type="ARBA" id="ARBA00007613"/>
    </source>
</evidence>
<evidence type="ECO:0008006" key="11">
    <source>
        <dbReference type="Google" id="ProtNLM"/>
    </source>
</evidence>
<comment type="caution">
    <text evidence="9">The sequence shown here is derived from an EMBL/GenBank/DDBJ whole genome shotgun (WGS) entry which is preliminary data.</text>
</comment>
<keyword evidence="4" id="KW-1134">Transmembrane beta strand</keyword>
<dbReference type="Gene3D" id="1.20.1600.10">
    <property type="entry name" value="Outer membrane efflux proteins (OEP)"/>
    <property type="match status" value="1"/>
</dbReference>
<evidence type="ECO:0000256" key="1">
    <source>
        <dbReference type="ARBA" id="ARBA00004442"/>
    </source>
</evidence>
<evidence type="ECO:0000256" key="3">
    <source>
        <dbReference type="ARBA" id="ARBA00022448"/>
    </source>
</evidence>